<feature type="compositionally biased region" description="Basic and acidic residues" evidence="1">
    <location>
        <begin position="67"/>
        <end position="83"/>
    </location>
</feature>
<evidence type="ECO:0000256" key="1">
    <source>
        <dbReference type="SAM" id="MobiDB-lite"/>
    </source>
</evidence>
<evidence type="ECO:0000313" key="2">
    <source>
        <dbReference type="EMBL" id="KAJ1153396.1"/>
    </source>
</evidence>
<gene>
    <name evidence="2" type="ORF">NDU88_006157</name>
</gene>
<feature type="compositionally biased region" description="Polar residues" evidence="1">
    <location>
        <begin position="125"/>
        <end position="135"/>
    </location>
</feature>
<accession>A0AAV7RKQ3</accession>
<feature type="compositionally biased region" description="Polar residues" evidence="1">
    <location>
        <begin position="19"/>
        <end position="29"/>
    </location>
</feature>
<dbReference type="Proteomes" id="UP001066276">
    <property type="component" value="Chromosome 5"/>
</dbReference>
<feature type="region of interest" description="Disordered" evidence="1">
    <location>
        <begin position="19"/>
        <end position="97"/>
    </location>
</feature>
<name>A0AAV7RKQ3_PLEWA</name>
<protein>
    <submittedName>
        <fullName evidence="2">Uncharacterized protein</fullName>
    </submittedName>
</protein>
<dbReference type="EMBL" id="JANPWB010000009">
    <property type="protein sequence ID" value="KAJ1153396.1"/>
    <property type="molecule type" value="Genomic_DNA"/>
</dbReference>
<keyword evidence="3" id="KW-1185">Reference proteome</keyword>
<comment type="caution">
    <text evidence="2">The sequence shown here is derived from an EMBL/GenBank/DDBJ whole genome shotgun (WGS) entry which is preliminary data.</text>
</comment>
<dbReference type="AlphaFoldDB" id="A0AAV7RKQ3"/>
<reference evidence="2" key="1">
    <citation type="journal article" date="2022" name="bioRxiv">
        <title>Sequencing and chromosome-scale assembly of the giantPleurodeles waltlgenome.</title>
        <authorList>
            <person name="Brown T."/>
            <person name="Elewa A."/>
            <person name="Iarovenko S."/>
            <person name="Subramanian E."/>
            <person name="Araus A.J."/>
            <person name="Petzold A."/>
            <person name="Susuki M."/>
            <person name="Suzuki K.-i.T."/>
            <person name="Hayashi T."/>
            <person name="Toyoda A."/>
            <person name="Oliveira C."/>
            <person name="Osipova E."/>
            <person name="Leigh N.D."/>
            <person name="Simon A."/>
            <person name="Yun M.H."/>
        </authorList>
    </citation>
    <scope>NUCLEOTIDE SEQUENCE</scope>
    <source>
        <strain evidence="2">20211129_DDA</strain>
        <tissue evidence="2">Liver</tissue>
    </source>
</reference>
<proteinExistence type="predicted"/>
<sequence>MEGTGNLQRRSLLHKALSLNLQMQKPQSPQRRKRDRESVRCQRKRPFRPHCQEAEKSEPSSPKPKRKDYNHFRHFPEQSRQELLDQGNWGKSLKKTLRPRTGQGIGLRCTLSEETGEVEEKRGIQGSSKKIQCRNTPPIANPGKHRRNQNKLQGGRVHPTQEI</sequence>
<evidence type="ECO:0000313" key="3">
    <source>
        <dbReference type="Proteomes" id="UP001066276"/>
    </source>
</evidence>
<feature type="region of interest" description="Disordered" evidence="1">
    <location>
        <begin position="113"/>
        <end position="163"/>
    </location>
</feature>
<organism evidence="2 3">
    <name type="scientific">Pleurodeles waltl</name>
    <name type="common">Iberian ribbed newt</name>
    <dbReference type="NCBI Taxonomy" id="8319"/>
    <lineage>
        <taxon>Eukaryota</taxon>
        <taxon>Metazoa</taxon>
        <taxon>Chordata</taxon>
        <taxon>Craniata</taxon>
        <taxon>Vertebrata</taxon>
        <taxon>Euteleostomi</taxon>
        <taxon>Amphibia</taxon>
        <taxon>Batrachia</taxon>
        <taxon>Caudata</taxon>
        <taxon>Salamandroidea</taxon>
        <taxon>Salamandridae</taxon>
        <taxon>Pleurodelinae</taxon>
        <taxon>Pleurodeles</taxon>
    </lineage>
</organism>